<keyword evidence="1" id="KW-0812">Transmembrane</keyword>
<accession>A0A3M0A0V1</accession>
<evidence type="ECO:0000313" key="2">
    <source>
        <dbReference type="EMBL" id="RMA78326.1"/>
    </source>
</evidence>
<feature type="transmembrane region" description="Helical" evidence="1">
    <location>
        <begin position="231"/>
        <end position="251"/>
    </location>
</feature>
<dbReference type="InterPro" id="IPR010293">
    <property type="entry name" value="Sbt_1"/>
</dbReference>
<comment type="caution">
    <text evidence="2">The sequence shown here is derived from an EMBL/GenBank/DDBJ whole genome shotgun (WGS) entry which is preliminary data.</text>
</comment>
<proteinExistence type="predicted"/>
<feature type="transmembrane region" description="Helical" evidence="1">
    <location>
        <begin position="66"/>
        <end position="88"/>
    </location>
</feature>
<feature type="transmembrane region" description="Helical" evidence="1">
    <location>
        <begin position="170"/>
        <end position="188"/>
    </location>
</feature>
<name>A0A3M0A0V1_9FLAO</name>
<keyword evidence="3" id="KW-1185">Reference proteome</keyword>
<feature type="transmembrane region" description="Helical" evidence="1">
    <location>
        <begin position="131"/>
        <end position="149"/>
    </location>
</feature>
<evidence type="ECO:0000256" key="1">
    <source>
        <dbReference type="SAM" id="Phobius"/>
    </source>
</evidence>
<dbReference type="Proteomes" id="UP000280368">
    <property type="component" value="Unassembled WGS sequence"/>
</dbReference>
<feature type="transmembrane region" description="Helical" evidence="1">
    <location>
        <begin position="6"/>
        <end position="25"/>
    </location>
</feature>
<evidence type="ECO:0008006" key="4">
    <source>
        <dbReference type="Google" id="ProtNLM"/>
    </source>
</evidence>
<keyword evidence="1" id="KW-0472">Membrane</keyword>
<protein>
    <recommendedName>
        <fullName evidence="4">Sodium-dependent bicarbonate transport family permease</fullName>
    </recommendedName>
</protein>
<organism evidence="2 3">
    <name type="scientific">Flavobacterium weaverense</name>
    <dbReference type="NCBI Taxonomy" id="271156"/>
    <lineage>
        <taxon>Bacteria</taxon>
        <taxon>Pseudomonadati</taxon>
        <taxon>Bacteroidota</taxon>
        <taxon>Flavobacteriia</taxon>
        <taxon>Flavobacteriales</taxon>
        <taxon>Flavobacteriaceae</taxon>
        <taxon>Flavobacterium</taxon>
    </lineage>
</organism>
<feature type="transmembrane region" description="Helical" evidence="1">
    <location>
        <begin position="100"/>
        <end position="119"/>
    </location>
</feature>
<feature type="transmembrane region" description="Helical" evidence="1">
    <location>
        <begin position="292"/>
        <end position="314"/>
    </location>
</feature>
<dbReference type="RefSeq" id="WP_121924434.1">
    <property type="nucleotide sequence ID" value="NZ_CBCSGA010000005.1"/>
</dbReference>
<feature type="transmembrane region" description="Helical" evidence="1">
    <location>
        <begin position="263"/>
        <end position="285"/>
    </location>
</feature>
<dbReference type="OrthoDB" id="345121at2"/>
<evidence type="ECO:0000313" key="3">
    <source>
        <dbReference type="Proteomes" id="UP000280368"/>
    </source>
</evidence>
<dbReference type="PANTHER" id="PTHR40400:SF1">
    <property type="entry name" value="SLR1512 PROTEIN"/>
    <property type="match status" value="1"/>
</dbReference>
<dbReference type="PANTHER" id="PTHR40400">
    <property type="entry name" value="SLR1512 PROTEIN"/>
    <property type="match status" value="1"/>
</dbReference>
<keyword evidence="1" id="KW-1133">Transmembrane helix</keyword>
<dbReference type="AlphaFoldDB" id="A0A3M0A0V1"/>
<gene>
    <name evidence="2" type="ORF">BC961_0707</name>
</gene>
<dbReference type="EMBL" id="REFH01000007">
    <property type="protein sequence ID" value="RMA78326.1"/>
    <property type="molecule type" value="Genomic_DNA"/>
</dbReference>
<sequence length="320" mass="34554">MNLDLLFENLTNPALLFFILGVLAVKLKSDLEIPENSSKFISLYLLFSIGFKGGQELAHSDFNMEIIWSVLFGVFIALVIPMYAFFILRKKFNIYDSGAIAAAYGSVSAVTFVTAASFLELQNMTFSGHMVAVMALMEAPAIIVGVILIRIFDKNNENNASLPSIIKHSFTNGSVLLILGSLVIGLVASDEQALGIKPFTTDLFKGFLAIFLLDMGITSGKKLSAFIKSGWFAVMFAIAIPVVNGIIVALISQWVTADIGNRFILAILAASASYIAVPAAMKIAVPKANPGLFLPMALAVTFPFNITLGMPIYLSIIMAY</sequence>
<dbReference type="Pfam" id="PF05982">
    <property type="entry name" value="Sbt_1"/>
    <property type="match status" value="1"/>
</dbReference>
<reference evidence="2 3" key="1">
    <citation type="submission" date="2018-10" db="EMBL/GenBank/DDBJ databases">
        <title>Genomic Encyclopedia of Archaeal and Bacterial Type Strains, Phase II (KMG-II): from individual species to whole genera.</title>
        <authorList>
            <person name="Goeker M."/>
        </authorList>
    </citation>
    <scope>NUCLEOTIDE SEQUENCE [LARGE SCALE GENOMIC DNA]</scope>
    <source>
        <strain evidence="2 3">DSM 19727</strain>
    </source>
</reference>